<name>A0A0E9XZG8_ANGAN</name>
<dbReference type="EMBL" id="GBXM01001489">
    <property type="protein sequence ID" value="JAI07089.1"/>
    <property type="molecule type" value="Transcribed_RNA"/>
</dbReference>
<accession>A0A0E9XZG8</accession>
<evidence type="ECO:0000313" key="1">
    <source>
        <dbReference type="EMBL" id="JAI07089.1"/>
    </source>
</evidence>
<protein>
    <submittedName>
        <fullName evidence="1">Uncharacterized protein</fullName>
    </submittedName>
</protein>
<proteinExistence type="predicted"/>
<organism evidence="1">
    <name type="scientific">Anguilla anguilla</name>
    <name type="common">European freshwater eel</name>
    <name type="synonym">Muraena anguilla</name>
    <dbReference type="NCBI Taxonomy" id="7936"/>
    <lineage>
        <taxon>Eukaryota</taxon>
        <taxon>Metazoa</taxon>
        <taxon>Chordata</taxon>
        <taxon>Craniata</taxon>
        <taxon>Vertebrata</taxon>
        <taxon>Euteleostomi</taxon>
        <taxon>Actinopterygii</taxon>
        <taxon>Neopterygii</taxon>
        <taxon>Teleostei</taxon>
        <taxon>Anguilliformes</taxon>
        <taxon>Anguillidae</taxon>
        <taxon>Anguilla</taxon>
    </lineage>
</organism>
<reference evidence="1" key="2">
    <citation type="journal article" date="2015" name="Fish Shellfish Immunol.">
        <title>Early steps in the European eel (Anguilla anguilla)-Vibrio vulnificus interaction in the gills: Role of the RtxA13 toxin.</title>
        <authorList>
            <person name="Callol A."/>
            <person name="Pajuelo D."/>
            <person name="Ebbesson L."/>
            <person name="Teles M."/>
            <person name="MacKenzie S."/>
            <person name="Amaro C."/>
        </authorList>
    </citation>
    <scope>NUCLEOTIDE SEQUENCE</scope>
</reference>
<sequence length="17" mass="2008">MSRSRNVKAKRCHLPPQ</sequence>
<dbReference type="AlphaFoldDB" id="A0A0E9XZG8"/>
<reference evidence="1" key="1">
    <citation type="submission" date="2014-11" db="EMBL/GenBank/DDBJ databases">
        <authorList>
            <person name="Amaro Gonzalez C."/>
        </authorList>
    </citation>
    <scope>NUCLEOTIDE SEQUENCE</scope>
</reference>